<feature type="compositionally biased region" description="Basic and acidic residues" evidence="9">
    <location>
        <begin position="40"/>
        <end position="51"/>
    </location>
</feature>
<keyword evidence="8" id="KW-0539">Nucleus</keyword>
<feature type="domain" description="WW" evidence="10">
    <location>
        <begin position="765"/>
        <end position="799"/>
    </location>
</feature>
<dbReference type="AlphaFoldDB" id="A0A3M6TY04"/>
<evidence type="ECO:0000256" key="2">
    <source>
        <dbReference type="ARBA" id="ARBA00011923"/>
    </source>
</evidence>
<evidence type="ECO:0000256" key="8">
    <source>
        <dbReference type="RuleBase" id="RU368012"/>
    </source>
</evidence>
<dbReference type="STRING" id="46731.A0A3M6TY04"/>
<dbReference type="Pfam" id="PF01585">
    <property type="entry name" value="G-patch"/>
    <property type="match status" value="1"/>
</dbReference>
<evidence type="ECO:0000313" key="14">
    <source>
        <dbReference type="Proteomes" id="UP000275408"/>
    </source>
</evidence>
<dbReference type="GO" id="GO:0005737">
    <property type="term" value="C:cytoplasm"/>
    <property type="evidence" value="ECO:0007669"/>
    <property type="project" value="TreeGrafter"/>
</dbReference>
<dbReference type="InterPro" id="IPR001202">
    <property type="entry name" value="WW_dom"/>
</dbReference>
<dbReference type="GO" id="GO:0005634">
    <property type="term" value="C:nucleus"/>
    <property type="evidence" value="ECO:0007669"/>
    <property type="project" value="UniProtKB-SubCell"/>
</dbReference>
<dbReference type="InterPro" id="IPR000467">
    <property type="entry name" value="G_patch_dom"/>
</dbReference>
<evidence type="ECO:0000256" key="4">
    <source>
        <dbReference type="ARBA" id="ARBA00022603"/>
    </source>
</evidence>
<dbReference type="Proteomes" id="UP000275408">
    <property type="component" value="Unassembled WGS sequence"/>
</dbReference>
<organism evidence="13 14">
    <name type="scientific">Pocillopora damicornis</name>
    <name type="common">Cauliflower coral</name>
    <name type="synonym">Millepora damicornis</name>
    <dbReference type="NCBI Taxonomy" id="46731"/>
    <lineage>
        <taxon>Eukaryota</taxon>
        <taxon>Metazoa</taxon>
        <taxon>Cnidaria</taxon>
        <taxon>Anthozoa</taxon>
        <taxon>Hexacorallia</taxon>
        <taxon>Scleractinia</taxon>
        <taxon>Astrocoeniina</taxon>
        <taxon>Pocilloporidae</taxon>
        <taxon>Pocillopora</taxon>
    </lineage>
</organism>
<comment type="function">
    <text evidence="1">S-adenosyl-L-methionine-dependent methyltransferase that mediates mRNA cap1 2'-O-ribose methylation to the 5'-cap structure of mRNAs. Methylates the ribose of the first nucleotide of a m(7)GpppG-capped mRNA and small nuclear RNA (snRNA) to produce m(7)GpppRm (cap1). Displays a preference for cap0 transcripts. Cap1 modification is linked to higher levels of translation. May be involved in the interferon response pathway.</text>
</comment>
<evidence type="ECO:0000259" key="11">
    <source>
        <dbReference type="PROSITE" id="PS50174"/>
    </source>
</evidence>
<feature type="domain" description="G-patch" evidence="11">
    <location>
        <begin position="145"/>
        <end position="191"/>
    </location>
</feature>
<evidence type="ECO:0000313" key="13">
    <source>
        <dbReference type="EMBL" id="RMX46313.1"/>
    </source>
</evidence>
<dbReference type="PROSITE" id="PS50020">
    <property type="entry name" value="WW_DOMAIN_2"/>
    <property type="match status" value="1"/>
</dbReference>
<evidence type="ECO:0000256" key="7">
    <source>
        <dbReference type="ARBA" id="ARBA00049042"/>
    </source>
</evidence>
<gene>
    <name evidence="13" type="ORF">pdam_00000655</name>
</gene>
<evidence type="ECO:0000256" key="3">
    <source>
        <dbReference type="ARBA" id="ARBA00021136"/>
    </source>
</evidence>
<dbReference type="SMART" id="SM00443">
    <property type="entry name" value="G_patch"/>
    <property type="match status" value="2"/>
</dbReference>
<dbReference type="FunFam" id="3.40.50.12760:FF:000004">
    <property type="entry name" value="FtsJ-like methyltransferase"/>
    <property type="match status" value="1"/>
</dbReference>
<feature type="region of interest" description="Disordered" evidence="9">
    <location>
        <begin position="40"/>
        <end position="77"/>
    </location>
</feature>
<dbReference type="GO" id="GO:0006370">
    <property type="term" value="P:7-methylguanosine mRNA capping"/>
    <property type="evidence" value="ECO:0007669"/>
    <property type="project" value="UniProtKB-UniRule"/>
</dbReference>
<accession>A0A3M6TY04</accession>
<dbReference type="SUPFAM" id="SSF53335">
    <property type="entry name" value="S-adenosyl-L-methionine-dependent methyltransferases"/>
    <property type="match status" value="1"/>
</dbReference>
<dbReference type="PANTHER" id="PTHR16121:SF0">
    <property type="entry name" value="CAP-SPECIFIC MRNA (NUCLEOSIDE-2'-O-)-METHYLTRANSFERASE 1"/>
    <property type="match status" value="1"/>
</dbReference>
<dbReference type="OrthoDB" id="10251234at2759"/>
<feature type="region of interest" description="Disordered" evidence="9">
    <location>
        <begin position="114"/>
        <end position="144"/>
    </location>
</feature>
<feature type="domain" description="RrmJ-type SAM-dependent 2'-O-MTase" evidence="12">
    <location>
        <begin position="288"/>
        <end position="502"/>
    </location>
</feature>
<keyword evidence="6 8" id="KW-0949">S-adenosyl-L-methionine</keyword>
<proteinExistence type="predicted"/>
<evidence type="ECO:0000256" key="1">
    <source>
        <dbReference type="ARBA" id="ARBA00002664"/>
    </source>
</evidence>
<dbReference type="PROSITE" id="PS50174">
    <property type="entry name" value="G_PATCH"/>
    <property type="match status" value="1"/>
</dbReference>
<feature type="compositionally biased region" description="Basic and acidic residues" evidence="9">
    <location>
        <begin position="115"/>
        <end position="135"/>
    </location>
</feature>
<dbReference type="Gene3D" id="3.40.50.12760">
    <property type="match status" value="1"/>
</dbReference>
<dbReference type="PROSITE" id="PS51613">
    <property type="entry name" value="SAM_MT_RRMJ"/>
    <property type="match status" value="1"/>
</dbReference>
<comment type="caution">
    <text evidence="13">The sequence shown here is derived from an EMBL/GenBank/DDBJ whole genome shotgun (WGS) entry which is preliminary data.</text>
</comment>
<comment type="subcellular location">
    <subcellularLocation>
        <location evidence="8">Nucleus</location>
    </subcellularLocation>
</comment>
<dbReference type="Pfam" id="PF01728">
    <property type="entry name" value="FtsJ"/>
    <property type="match status" value="1"/>
</dbReference>
<evidence type="ECO:0000256" key="5">
    <source>
        <dbReference type="ARBA" id="ARBA00022664"/>
    </source>
</evidence>
<dbReference type="InterPro" id="IPR050851">
    <property type="entry name" value="mRNA_Cap_2O-Ribose_MeTrfase"/>
</dbReference>
<evidence type="ECO:0000256" key="6">
    <source>
        <dbReference type="ARBA" id="ARBA00022691"/>
    </source>
</evidence>
<dbReference type="PANTHER" id="PTHR16121">
    <property type="entry name" value="CAP-SPECIFIC MRNA (NUCLEOSIDE-2'-O-)-METHYLTRANSFERASE 1-RELATED"/>
    <property type="match status" value="1"/>
</dbReference>
<dbReference type="GO" id="GO:0016556">
    <property type="term" value="P:mRNA modification"/>
    <property type="evidence" value="ECO:0007669"/>
    <property type="project" value="UniProtKB-UniRule"/>
</dbReference>
<dbReference type="InterPro" id="IPR029063">
    <property type="entry name" value="SAM-dependent_MTases_sf"/>
</dbReference>
<comment type="function">
    <text evidence="8">S-adenosyl-L-methionine-dependent methyltransferase that mediates RNA cap1 2'-O-ribose methylation to the 5'-cap structure of RNAs. Methylates the ribose of the first nucleotide of a m(7)GpppG-capped mRNA to produce m(7)GpppNmp (cap1).</text>
</comment>
<comment type="catalytic activity">
    <reaction evidence="7 8">
        <text>a 5'-end (N(7)-methyl 5'-triphosphoguanosine)-ribonucleoside in mRNA + S-adenosyl-L-methionine = a 5'-end (N(7)-methyl 5'-triphosphoguanosine)-(2'-O-methyl-ribonucleoside) in mRNA + S-adenosyl-L-homocysteine + H(+)</text>
        <dbReference type="Rhea" id="RHEA:67020"/>
        <dbReference type="Rhea" id="RHEA-COMP:17167"/>
        <dbReference type="Rhea" id="RHEA-COMP:17168"/>
        <dbReference type="ChEBI" id="CHEBI:15378"/>
        <dbReference type="ChEBI" id="CHEBI:57856"/>
        <dbReference type="ChEBI" id="CHEBI:59789"/>
        <dbReference type="ChEBI" id="CHEBI:156461"/>
        <dbReference type="ChEBI" id="CHEBI:167609"/>
        <dbReference type="EC" id="2.1.1.57"/>
    </reaction>
</comment>
<reference evidence="13 14" key="1">
    <citation type="journal article" date="2018" name="Sci. Rep.">
        <title>Comparative analysis of the Pocillopora damicornis genome highlights role of immune system in coral evolution.</title>
        <authorList>
            <person name="Cunning R."/>
            <person name="Bay R.A."/>
            <person name="Gillette P."/>
            <person name="Baker A.C."/>
            <person name="Traylor-Knowles N."/>
        </authorList>
    </citation>
    <scope>NUCLEOTIDE SEQUENCE [LARGE SCALE GENOMIC DNA]</scope>
    <source>
        <strain evidence="13">RSMAS</strain>
        <tissue evidence="13">Whole animal</tissue>
    </source>
</reference>
<evidence type="ECO:0000259" key="10">
    <source>
        <dbReference type="PROSITE" id="PS50020"/>
    </source>
</evidence>
<dbReference type="CDD" id="cd00201">
    <property type="entry name" value="WW"/>
    <property type="match status" value="1"/>
</dbReference>
<evidence type="ECO:0000259" key="12">
    <source>
        <dbReference type="PROSITE" id="PS51613"/>
    </source>
</evidence>
<dbReference type="GO" id="GO:0032259">
    <property type="term" value="P:methylation"/>
    <property type="evidence" value="ECO:0007669"/>
    <property type="project" value="UniProtKB-KW"/>
</dbReference>
<keyword evidence="8" id="KW-0506">mRNA capping</keyword>
<keyword evidence="8" id="KW-0808">Transferase</keyword>
<sequence length="852" mass="97822">MFTFDCVSEQLSGAACRFLAKLQEFTASKDFPTRGECLKEKSTMSKRKNEDPGLGGIKHFKKEKNLSSSDSDEDVSSPSYANFLQYDQKPVFSDVVKKQMVRMGYKQEFGLGKSEQGKSELLEGSRERDPIKDEMNSNPLPGSGYSTFAKKQMERMGFKEEGGLGRYGQGRSDIIETSQQRGRRGLGFRVEGFDDKDFSWEEEEEVVIVEPRTCIPSCPRPPPTREEMEDWVGVSKKKLFIDDETEFCSEEVLSEVLKSKTVFDALSGDEFLKARTRANPYEFIRGAVFQNRAAMKMANMDSAFDFMFTNPKNDRGRDMVGPNDLLYFADICAGPGGFSEYVLWRKGWQAKGFGFTLRGDNDFKLEEFLAGTPETFEPHYGANDDGDIFNEANLIEFRRFVMESTDNKGVHFVMADGGFSVEGQENIQEILSKQLYLCQFLCAISILRQGGHFVCKLFDVFTAFSVGLVYLMYRAFDEVYVFKPVTSRPANSERYLVCKGLRGNIEAVHEHMFNVNVRINKLKAGAVEDVNEIVPLHILKEDEEFLSYMIESNERIGRQQFNALKKLRGYVQDTTLMGPYDQGDVKKKCLKQWKVPEQARAAQRMTDPDLKFDELWKGNDDDHCFDSEATVLTSRNIQNLKCLYNYKCFVSGGGRFFLMGLGRGNIYKWNGKPNFGSSTRWHKLENFQLELPRDTLIEVEIVQELRGENGYGGLKQVFRVDNSSLKEIFSKIEMKIVKGMGREPRECFLLEDGRHLVPKGIFFIKRIQEPWTYAHSRSAKQLYFYNKDTHESTFEIPRDSVASFKSSLGTRYYWPWEDVDLSHDEGPRMERNNLIEFFTAAQNEFIHGPPRK</sequence>
<dbReference type="EC" id="2.1.1.57" evidence="2 8"/>
<dbReference type="GO" id="GO:0003676">
    <property type="term" value="F:nucleic acid binding"/>
    <property type="evidence" value="ECO:0007669"/>
    <property type="project" value="UniProtKB-UniRule"/>
</dbReference>
<dbReference type="InterPro" id="IPR025816">
    <property type="entry name" value="RrmJ-type_MeTrfase"/>
</dbReference>
<protein>
    <recommendedName>
        <fullName evidence="3 8">Cap-specific mRNA (nucleoside-2'-O-)-methyltransferase 1</fullName>
        <ecNumber evidence="2 8">2.1.1.57</ecNumber>
    </recommendedName>
    <alternativeName>
        <fullName evidence="8">Cap1 2'O-ribose methyltransferase 1</fullName>
    </alternativeName>
</protein>
<keyword evidence="4 8" id="KW-0489">Methyltransferase</keyword>
<dbReference type="GO" id="GO:0004483">
    <property type="term" value="F:methyltransferase cap1 activity"/>
    <property type="evidence" value="ECO:0007669"/>
    <property type="project" value="UniProtKB-UniRule"/>
</dbReference>
<keyword evidence="14" id="KW-1185">Reference proteome</keyword>
<dbReference type="EMBL" id="RCHS01002704">
    <property type="protein sequence ID" value="RMX46313.1"/>
    <property type="molecule type" value="Genomic_DNA"/>
</dbReference>
<evidence type="ECO:0000256" key="9">
    <source>
        <dbReference type="SAM" id="MobiDB-lite"/>
    </source>
</evidence>
<name>A0A3M6TY04_POCDA</name>
<keyword evidence="5 8" id="KW-0507">mRNA processing</keyword>
<dbReference type="PROSITE" id="PS01159">
    <property type="entry name" value="WW_DOMAIN_1"/>
    <property type="match status" value="1"/>
</dbReference>
<dbReference type="InterPro" id="IPR002877">
    <property type="entry name" value="RNA_MeTrfase_FtsJ_dom"/>
</dbReference>